<evidence type="ECO:0000256" key="2">
    <source>
        <dbReference type="ARBA" id="ARBA00009677"/>
    </source>
</evidence>
<gene>
    <name evidence="8" type="primary">flgB</name>
    <name evidence="8" type="ORF">L2716_05105</name>
</gene>
<dbReference type="PROSITE" id="PS00588">
    <property type="entry name" value="FLAGELLA_BB_ROD"/>
    <property type="match status" value="1"/>
</dbReference>
<proteinExistence type="inferred from homology"/>
<evidence type="ECO:0000259" key="7">
    <source>
        <dbReference type="Pfam" id="PF00460"/>
    </source>
</evidence>
<dbReference type="InterPro" id="IPR019776">
    <property type="entry name" value="Flagellar_basal_body_rod_CS"/>
</dbReference>
<dbReference type="Proteomes" id="UP001649381">
    <property type="component" value="Unassembled WGS sequence"/>
</dbReference>
<comment type="subunit">
    <text evidence="6">The basal body constitutes a major portion of the flagellar organelle and consists of a number of rings mounted on a central rod.</text>
</comment>
<organism evidence="8 9">
    <name type="scientific">Pseudalkalibacillus berkeleyi</name>
    <dbReference type="NCBI Taxonomy" id="1069813"/>
    <lineage>
        <taxon>Bacteria</taxon>
        <taxon>Bacillati</taxon>
        <taxon>Bacillota</taxon>
        <taxon>Bacilli</taxon>
        <taxon>Bacillales</taxon>
        <taxon>Fictibacillaceae</taxon>
        <taxon>Pseudalkalibacillus</taxon>
    </lineage>
</organism>
<name>A0ABS9GZ63_9BACL</name>
<comment type="caution">
    <text evidence="8">The sequence shown here is derived from an EMBL/GenBank/DDBJ whole genome shotgun (WGS) entry which is preliminary data.</text>
</comment>
<evidence type="ECO:0000256" key="4">
    <source>
        <dbReference type="ARBA" id="ARBA00023143"/>
    </source>
</evidence>
<evidence type="ECO:0000313" key="8">
    <source>
        <dbReference type="EMBL" id="MCF6137101.1"/>
    </source>
</evidence>
<comment type="subcellular location">
    <subcellularLocation>
        <location evidence="1 6">Bacterial flagellum basal body</location>
    </subcellularLocation>
</comment>
<dbReference type="EMBL" id="JAKIJS010000001">
    <property type="protein sequence ID" value="MCF6137101.1"/>
    <property type="molecule type" value="Genomic_DNA"/>
</dbReference>
<keyword evidence="8" id="KW-0966">Cell projection</keyword>
<evidence type="ECO:0000256" key="6">
    <source>
        <dbReference type="PIRNR" id="PIRNR002889"/>
    </source>
</evidence>
<evidence type="ECO:0000256" key="3">
    <source>
        <dbReference type="ARBA" id="ARBA00014376"/>
    </source>
</evidence>
<sequence length="128" mass="14375">MLNSSTIQKLEHALNYRSLNHKTIANNIANADTPNYKAQSVQFKDALNTSMKAYRTDAQHIPFSSETTVNRPFNVKTNANTSYSHNGNNVDTDKEMAKMAENQLYYQALIQRMNGKLSSMKMVIGGGR</sequence>
<dbReference type="PANTHER" id="PTHR30435">
    <property type="entry name" value="FLAGELLAR PROTEIN"/>
    <property type="match status" value="1"/>
</dbReference>
<accession>A0ABS9GZ63</accession>
<keyword evidence="8" id="KW-0282">Flagellum</keyword>
<dbReference type="InterPro" id="IPR001444">
    <property type="entry name" value="Flag_bb_rod_N"/>
</dbReference>
<evidence type="ECO:0000313" key="9">
    <source>
        <dbReference type="Proteomes" id="UP001649381"/>
    </source>
</evidence>
<comment type="function">
    <text evidence="5 6">Structural component of flagellum, the bacterial motility apparatus. Part of the rod structure of flagellar basal body.</text>
</comment>
<evidence type="ECO:0000256" key="5">
    <source>
        <dbReference type="ARBA" id="ARBA00024934"/>
    </source>
</evidence>
<comment type="similarity">
    <text evidence="2 6">Belongs to the flagella basal body rod proteins family.</text>
</comment>
<dbReference type="PANTHER" id="PTHR30435:SF12">
    <property type="entry name" value="FLAGELLAR BASAL BODY ROD PROTEIN FLGB"/>
    <property type="match status" value="1"/>
</dbReference>
<dbReference type="InterPro" id="IPR006300">
    <property type="entry name" value="FlgB"/>
</dbReference>
<dbReference type="RefSeq" id="WP_236332405.1">
    <property type="nucleotide sequence ID" value="NZ_JAKIJS010000001.1"/>
</dbReference>
<evidence type="ECO:0000256" key="1">
    <source>
        <dbReference type="ARBA" id="ARBA00004117"/>
    </source>
</evidence>
<protein>
    <recommendedName>
        <fullName evidence="3 6">Flagellar basal body rod protein FlgB</fullName>
    </recommendedName>
</protein>
<reference evidence="8 9" key="1">
    <citation type="submission" date="2022-01" db="EMBL/GenBank/DDBJ databases">
        <title>Alkalihalobacillus sp. EGI L200015, a novel bacterium isolated from a salt lake sediment.</title>
        <authorList>
            <person name="Gao L."/>
            <person name="Fang B.-Z."/>
            <person name="Li W.-J."/>
        </authorList>
    </citation>
    <scope>NUCLEOTIDE SEQUENCE [LARGE SCALE GENOMIC DNA]</scope>
    <source>
        <strain evidence="8 9">KCTC 12718</strain>
    </source>
</reference>
<dbReference type="Pfam" id="PF00460">
    <property type="entry name" value="Flg_bb_rod"/>
    <property type="match status" value="1"/>
</dbReference>
<keyword evidence="8" id="KW-0969">Cilium</keyword>
<dbReference type="NCBIfam" id="TIGR01396">
    <property type="entry name" value="FlgB"/>
    <property type="match status" value="1"/>
</dbReference>
<keyword evidence="4 6" id="KW-0975">Bacterial flagellum</keyword>
<keyword evidence="9" id="KW-1185">Reference proteome</keyword>
<dbReference type="PIRSF" id="PIRSF002889">
    <property type="entry name" value="Rod_FlgB"/>
    <property type="match status" value="1"/>
</dbReference>
<feature type="domain" description="Flagellar basal body rod protein N-terminal" evidence="7">
    <location>
        <begin position="12"/>
        <end position="37"/>
    </location>
</feature>